<feature type="region of interest" description="Disordered" evidence="4">
    <location>
        <begin position="135"/>
        <end position="187"/>
    </location>
</feature>
<accession>A0A0E0IQL3</accession>
<dbReference type="InterPro" id="IPR035441">
    <property type="entry name" value="TFIIS/LEDGF_dom_sf"/>
</dbReference>
<name>A0A0E0IQL3_ORYNI</name>
<dbReference type="SUPFAM" id="SSF47676">
    <property type="entry name" value="Conserved domain common to transcription factors TFIIS, elongin A, CRSP70"/>
    <property type="match status" value="1"/>
</dbReference>
<keyword evidence="7" id="KW-1185">Reference proteome</keyword>
<evidence type="ECO:0000313" key="7">
    <source>
        <dbReference type="Proteomes" id="UP000006591"/>
    </source>
</evidence>
<dbReference type="Proteomes" id="UP000006591">
    <property type="component" value="Chromosome 10"/>
</dbReference>
<protein>
    <recommendedName>
        <fullName evidence="5">TFIIS N-terminal domain-containing protein</fullName>
    </recommendedName>
</protein>
<keyword evidence="2 3" id="KW-0539">Nucleus</keyword>
<feature type="compositionally biased region" description="Polar residues" evidence="4">
    <location>
        <begin position="84"/>
        <end position="93"/>
    </location>
</feature>
<dbReference type="OMA" id="PPLRMCR"/>
<dbReference type="InterPro" id="IPR017923">
    <property type="entry name" value="TFIIS_N"/>
</dbReference>
<dbReference type="PROSITE" id="PS51319">
    <property type="entry name" value="TFIIS_N"/>
    <property type="match status" value="1"/>
</dbReference>
<dbReference type="Gramene" id="ONIVA10G05360.1">
    <property type="protein sequence ID" value="ONIVA10G05360.1"/>
    <property type="gene ID" value="ONIVA10G05360"/>
</dbReference>
<organism evidence="6">
    <name type="scientific">Oryza nivara</name>
    <name type="common">Indian wild rice</name>
    <name type="synonym">Oryza sativa f. spontanea</name>
    <dbReference type="NCBI Taxonomy" id="4536"/>
    <lineage>
        <taxon>Eukaryota</taxon>
        <taxon>Viridiplantae</taxon>
        <taxon>Streptophyta</taxon>
        <taxon>Embryophyta</taxon>
        <taxon>Tracheophyta</taxon>
        <taxon>Spermatophyta</taxon>
        <taxon>Magnoliopsida</taxon>
        <taxon>Liliopsida</taxon>
        <taxon>Poales</taxon>
        <taxon>Poaceae</taxon>
        <taxon>BOP clade</taxon>
        <taxon>Oryzoideae</taxon>
        <taxon>Oryzeae</taxon>
        <taxon>Oryzinae</taxon>
        <taxon>Oryza</taxon>
    </lineage>
</organism>
<dbReference type="PANTHER" id="PTHR46554">
    <property type="entry name" value="MEDIATOR OF RNA POLYMERASE II TRANSCRIPTION SUBUNIT 26A-RELATED"/>
    <property type="match status" value="1"/>
</dbReference>
<feature type="region of interest" description="Disordered" evidence="4">
    <location>
        <begin position="74"/>
        <end position="95"/>
    </location>
</feature>
<reference evidence="6" key="1">
    <citation type="submission" date="2015-04" db="UniProtKB">
        <authorList>
            <consortium name="EnsemblPlants"/>
        </authorList>
    </citation>
    <scope>IDENTIFICATION</scope>
    <source>
        <strain evidence="6">SL10</strain>
    </source>
</reference>
<dbReference type="SMART" id="SM00509">
    <property type="entry name" value="TFS2N"/>
    <property type="match status" value="1"/>
</dbReference>
<feature type="domain" description="TFIIS N-terminal" evidence="5">
    <location>
        <begin position="50"/>
        <end position="134"/>
    </location>
</feature>
<comment type="subcellular location">
    <subcellularLocation>
        <location evidence="1 3">Nucleus</location>
    </subcellularLocation>
</comment>
<sequence length="258" mass="27925">MAGGEAESAVREMVRSMGAEQLDEAISFATMELAGRDIPFEDMFRLCDEQELRRAKKPAMAVVSGSGEEVERIKSKLEIGEDGSPTSNSSEKTVTLEASKIGKTISGLRKHSLEQVRDLAAALYKNWKALVDEHLTRKPPAPPTKTASALAAADRAKKANTPPAAQKPAPTAPPKKTASNKREEAPALVDEAKLAVAKRKLQEGYEDAASAKKQRMIQVIDAPRKKVKNWRPVAVVESRRRIAPAVAAAPPLRMCRAA</sequence>
<proteinExistence type="predicted"/>
<dbReference type="EnsemblPlants" id="ONIVA10G05360.1">
    <property type="protein sequence ID" value="ONIVA10G05360.1"/>
    <property type="gene ID" value="ONIVA10G05360"/>
</dbReference>
<evidence type="ECO:0000256" key="1">
    <source>
        <dbReference type="ARBA" id="ARBA00004123"/>
    </source>
</evidence>
<feature type="compositionally biased region" description="Low complexity" evidence="4">
    <location>
        <begin position="144"/>
        <end position="177"/>
    </location>
</feature>
<dbReference type="PANTHER" id="PTHR46554:SF5">
    <property type="entry name" value="OS10G0327400 PROTEIN"/>
    <property type="match status" value="1"/>
</dbReference>
<dbReference type="GO" id="GO:0005634">
    <property type="term" value="C:nucleus"/>
    <property type="evidence" value="ECO:0007669"/>
    <property type="project" value="UniProtKB-SubCell"/>
</dbReference>
<evidence type="ECO:0000256" key="4">
    <source>
        <dbReference type="SAM" id="MobiDB-lite"/>
    </source>
</evidence>
<evidence type="ECO:0000256" key="3">
    <source>
        <dbReference type="PROSITE-ProRule" id="PRU00649"/>
    </source>
</evidence>
<dbReference type="Pfam" id="PF08711">
    <property type="entry name" value="Med26"/>
    <property type="match status" value="1"/>
</dbReference>
<evidence type="ECO:0000256" key="2">
    <source>
        <dbReference type="ARBA" id="ARBA00023242"/>
    </source>
</evidence>
<evidence type="ECO:0000259" key="5">
    <source>
        <dbReference type="PROSITE" id="PS51319"/>
    </source>
</evidence>
<dbReference type="InterPro" id="IPR003617">
    <property type="entry name" value="TFIIS/CRSP70_N_sub"/>
</dbReference>
<dbReference type="Gene3D" id="1.20.930.10">
    <property type="entry name" value="Conserved domain common to transcription factors TFIIS, elongin A, CRSP70"/>
    <property type="match status" value="1"/>
</dbReference>
<reference evidence="6" key="2">
    <citation type="submission" date="2018-04" db="EMBL/GenBank/DDBJ databases">
        <title>OnivRS2 (Oryza nivara Reference Sequence Version 2).</title>
        <authorList>
            <person name="Zhang J."/>
            <person name="Kudrna D."/>
            <person name="Lee S."/>
            <person name="Talag J."/>
            <person name="Rajasekar S."/>
            <person name="Welchert J."/>
            <person name="Hsing Y.-I."/>
            <person name="Wing R.A."/>
        </authorList>
    </citation>
    <scope>NUCLEOTIDE SEQUENCE [LARGE SCALE GENOMIC DNA]</scope>
</reference>
<dbReference type="STRING" id="4536.A0A0E0IQL3"/>
<dbReference type="AlphaFoldDB" id="A0A0E0IQL3"/>
<dbReference type="HOGENOM" id="CLU_097343_0_0_1"/>
<evidence type="ECO:0000313" key="6">
    <source>
        <dbReference type="EnsemblPlants" id="ONIVA10G05360.1"/>
    </source>
</evidence>